<name>A0ABX2K0B7_9MYCO</name>
<protein>
    <recommendedName>
        <fullName evidence="5">Lipoprotein LpqJ</fullName>
    </recommendedName>
</protein>
<evidence type="ECO:0008006" key="5">
    <source>
        <dbReference type="Google" id="ProtNLM"/>
    </source>
</evidence>
<accession>A0ABX2K0B7</accession>
<proteinExistence type="predicted"/>
<keyword evidence="2" id="KW-0732">Signal</keyword>
<gene>
    <name evidence="3" type="ORF">FEG63_16570</name>
</gene>
<feature type="compositionally biased region" description="Low complexity" evidence="1">
    <location>
        <begin position="45"/>
        <end position="59"/>
    </location>
</feature>
<comment type="caution">
    <text evidence="3">The sequence shown here is derived from an EMBL/GenBank/DDBJ whole genome shotgun (WGS) entry which is preliminary data.</text>
</comment>
<sequence>MRLSNGMRAGVAVMWLVATGAAAAGCSTTTDGAARCPGCGPGGEPSFPTSKPTVSTPTTPATPTPTNVPTPGSGQTLAPSDTGYVYIETKSGQTRCQINAQTVGCESDFTNPPVVNGEPANGVEVTASGSVRWIAGNLGDIPTTPLDYAIYHAVGWTIDASPDGTRFTNDGTSHGMFISTESVKVF</sequence>
<evidence type="ECO:0000313" key="4">
    <source>
        <dbReference type="Proteomes" id="UP000708347"/>
    </source>
</evidence>
<evidence type="ECO:0000256" key="1">
    <source>
        <dbReference type="SAM" id="MobiDB-lite"/>
    </source>
</evidence>
<feature type="region of interest" description="Disordered" evidence="1">
    <location>
        <begin position="43"/>
        <end position="77"/>
    </location>
</feature>
<dbReference type="RefSeq" id="WP_174398950.1">
    <property type="nucleotide sequence ID" value="NZ_VBSB01000010.1"/>
</dbReference>
<dbReference type="PROSITE" id="PS51257">
    <property type="entry name" value="PROKAR_LIPOPROTEIN"/>
    <property type="match status" value="1"/>
</dbReference>
<dbReference type="EMBL" id="VBSB01000010">
    <property type="protein sequence ID" value="NTY61160.1"/>
    <property type="molecule type" value="Genomic_DNA"/>
</dbReference>
<evidence type="ECO:0000256" key="2">
    <source>
        <dbReference type="SAM" id="SignalP"/>
    </source>
</evidence>
<keyword evidence="4" id="KW-1185">Reference proteome</keyword>
<feature type="signal peptide" evidence="2">
    <location>
        <begin position="1"/>
        <end position="24"/>
    </location>
</feature>
<dbReference type="Proteomes" id="UP000708347">
    <property type="component" value="Unassembled WGS sequence"/>
</dbReference>
<evidence type="ECO:0000313" key="3">
    <source>
        <dbReference type="EMBL" id="NTY61160.1"/>
    </source>
</evidence>
<reference evidence="3 4" key="1">
    <citation type="submission" date="2019-05" db="EMBL/GenBank/DDBJ databases">
        <title>Mycolicibacterium sphagni ENV482 genome assembly.</title>
        <authorList>
            <person name="Chen W."/>
            <person name="Faulkner N.W."/>
            <person name="Hyman M.R."/>
        </authorList>
    </citation>
    <scope>NUCLEOTIDE SEQUENCE [LARGE SCALE GENOMIC DNA]</scope>
    <source>
        <strain evidence="3 4">ENV482</strain>
    </source>
</reference>
<organism evidence="3 4">
    <name type="scientific">Mycolicibacterium sphagni</name>
    <dbReference type="NCBI Taxonomy" id="1786"/>
    <lineage>
        <taxon>Bacteria</taxon>
        <taxon>Bacillati</taxon>
        <taxon>Actinomycetota</taxon>
        <taxon>Actinomycetes</taxon>
        <taxon>Mycobacteriales</taxon>
        <taxon>Mycobacteriaceae</taxon>
        <taxon>Mycolicibacterium</taxon>
    </lineage>
</organism>
<feature type="chain" id="PRO_5046285578" description="Lipoprotein LpqJ" evidence="2">
    <location>
        <begin position="25"/>
        <end position="186"/>
    </location>
</feature>